<dbReference type="PANTHER" id="PTHR43134:SF3">
    <property type="entry name" value="FLAGELLAR BIOSYNTHESIS PROTEIN FLHF"/>
    <property type="match status" value="1"/>
</dbReference>
<evidence type="ECO:0000256" key="2">
    <source>
        <dbReference type="ARBA" id="ARBA00008531"/>
    </source>
</evidence>
<feature type="domain" description="AAA+ ATPase" evidence="14">
    <location>
        <begin position="223"/>
        <end position="372"/>
    </location>
</feature>
<sequence length="420" mass="47582">MIINKFQGKTEEEAKKKAKEKLGENCVVMNVREIKPKGMFKGFKSSTYEVTAALEEKEDYGYGSISKPKKISDSINLTADEDIVIPPPEKEFVIPKTPIRPVTRKQEIPQEPAANLKKANIIEQNEDEVLQSIEKRLDNLTNLLDEKNIPVNPLSQEELNYIRLIYSTLLDNEVNEKYANQVVEEIEKTIRPGNNLDMILSNFYQKLVLRFGRPQAISLNEHKPKVVFFIGPTGVGKTTTIAKISSKFKLDAHKDIALVTADTYRIAATEQLNVYAEILEVPLKVVYSSEELNEAIAEFADKDVIFVDTAGFSHKNEEQRNSVKKLIAEIPAEIEKEVFLVLSATTKYKDLCNIADIYKDIANYKLIFTKLDETDTYGNLLNIRLYTKTELSYITTGQNVPNDIELLDTQKIVKQLLGGN</sequence>
<keyword evidence="9" id="KW-0342">GTP-binding</keyword>
<dbReference type="SMART" id="SM00962">
    <property type="entry name" value="SRP54"/>
    <property type="match status" value="1"/>
</dbReference>
<keyword evidence="17" id="KW-1185">Reference proteome</keyword>
<dbReference type="GO" id="GO:0005525">
    <property type="term" value="F:GTP binding"/>
    <property type="evidence" value="ECO:0007669"/>
    <property type="project" value="UniProtKB-UniRule"/>
</dbReference>
<dbReference type="InterPro" id="IPR003593">
    <property type="entry name" value="AAA+_ATPase"/>
</dbReference>
<evidence type="ECO:0000256" key="7">
    <source>
        <dbReference type="ARBA" id="ARBA00022795"/>
    </source>
</evidence>
<comment type="subcellular location">
    <subcellularLocation>
        <location evidence="1">Cell membrane</location>
        <topology evidence="1">Peripheral membrane protein</topology>
        <orientation evidence="1">Cytoplasmic side</orientation>
    </subcellularLocation>
</comment>
<keyword evidence="10" id="KW-0472">Membrane</keyword>
<dbReference type="Gene3D" id="1.20.120.1380">
    <property type="entry name" value="Flagellar FlhF biosynthesis protein, N domain"/>
    <property type="match status" value="1"/>
</dbReference>
<dbReference type="GO" id="GO:0005047">
    <property type="term" value="F:signal recognition particle binding"/>
    <property type="evidence" value="ECO:0007669"/>
    <property type="project" value="TreeGrafter"/>
</dbReference>
<name>A0A2G3E4M2_9FIRM</name>
<dbReference type="GO" id="GO:0015031">
    <property type="term" value="P:protein transport"/>
    <property type="evidence" value="ECO:0007669"/>
    <property type="project" value="UniProtKB-KW"/>
</dbReference>
<keyword evidence="4" id="KW-0813">Transport</keyword>
<dbReference type="PANTHER" id="PTHR43134">
    <property type="entry name" value="SIGNAL RECOGNITION PARTICLE RECEPTOR SUBUNIT ALPHA"/>
    <property type="match status" value="1"/>
</dbReference>
<dbReference type="GO" id="GO:0003924">
    <property type="term" value="F:GTPase activity"/>
    <property type="evidence" value="ECO:0007669"/>
    <property type="project" value="UniProtKB-UniRule"/>
</dbReference>
<evidence type="ECO:0000256" key="10">
    <source>
        <dbReference type="ARBA" id="ARBA00023136"/>
    </source>
</evidence>
<dbReference type="FunFam" id="3.40.50.300:FF:000695">
    <property type="entry name" value="Flagellar biosynthesis regulator FlhF"/>
    <property type="match status" value="1"/>
</dbReference>
<dbReference type="AlphaFoldDB" id="A0A2G3E4M2"/>
<evidence type="ECO:0000256" key="6">
    <source>
        <dbReference type="ARBA" id="ARBA00022741"/>
    </source>
</evidence>
<keyword evidence="7" id="KW-1005">Bacterial flagellum biogenesis</keyword>
<dbReference type="InterPro" id="IPR027417">
    <property type="entry name" value="P-loop_NTPase"/>
</dbReference>
<evidence type="ECO:0000256" key="3">
    <source>
        <dbReference type="ARBA" id="ARBA00014919"/>
    </source>
</evidence>
<keyword evidence="6" id="KW-0547">Nucleotide-binding</keyword>
<proteinExistence type="inferred from homology"/>
<comment type="function">
    <text evidence="12">Necessary for flagellar biosynthesis. May be involved in translocation of the flagellum.</text>
</comment>
<reference evidence="16 17" key="1">
    <citation type="submission" date="2017-10" db="EMBL/GenBank/DDBJ databases">
        <title>Resolving the taxonomy of Roseburia spp., Eubacterium rectale and Agathobacter spp. through phylogenomic analysis.</title>
        <authorList>
            <person name="Sheridan P.O."/>
            <person name="Walker A.W."/>
            <person name="Duncan S.H."/>
            <person name="Scott K.P."/>
            <person name="Toole P.W.O."/>
            <person name="Luis P."/>
            <person name="Flint H.J."/>
        </authorList>
    </citation>
    <scope>NUCLEOTIDE SEQUENCE [LARGE SCALE GENOMIC DNA]</scope>
    <source>
        <strain evidence="16 17">JK623</strain>
    </source>
</reference>
<dbReference type="GO" id="GO:0044781">
    <property type="term" value="P:bacterial-type flagellum organization"/>
    <property type="evidence" value="ECO:0007669"/>
    <property type="project" value="UniProtKB-UniRule"/>
</dbReference>
<evidence type="ECO:0000256" key="4">
    <source>
        <dbReference type="ARBA" id="ARBA00022448"/>
    </source>
</evidence>
<accession>A0A2G3E4M2</accession>
<dbReference type="Proteomes" id="UP000224563">
    <property type="component" value="Unassembled WGS sequence"/>
</dbReference>
<dbReference type="Pfam" id="PF00448">
    <property type="entry name" value="SRP54"/>
    <property type="match status" value="1"/>
</dbReference>
<evidence type="ECO:0000256" key="1">
    <source>
        <dbReference type="ARBA" id="ARBA00004413"/>
    </source>
</evidence>
<evidence type="ECO:0000313" key="16">
    <source>
        <dbReference type="EMBL" id="PHU38247.1"/>
    </source>
</evidence>
<evidence type="ECO:0000256" key="8">
    <source>
        <dbReference type="ARBA" id="ARBA00022927"/>
    </source>
</evidence>
<keyword evidence="8" id="KW-0653">Protein transport</keyword>
<keyword evidence="5" id="KW-1003">Cell membrane</keyword>
<comment type="similarity">
    <text evidence="2">Belongs to the GTP-binding SRP family.</text>
</comment>
<dbReference type="NCBIfam" id="TIGR03499">
    <property type="entry name" value="FlhF"/>
    <property type="match status" value="1"/>
</dbReference>
<evidence type="ECO:0000256" key="12">
    <source>
        <dbReference type="ARBA" id="ARBA00025337"/>
    </source>
</evidence>
<dbReference type="GO" id="GO:0005886">
    <property type="term" value="C:plasma membrane"/>
    <property type="evidence" value="ECO:0007669"/>
    <property type="project" value="UniProtKB-SubCell"/>
</dbReference>
<evidence type="ECO:0000259" key="15">
    <source>
        <dbReference type="SMART" id="SM00962"/>
    </source>
</evidence>
<dbReference type="Gene3D" id="3.40.50.300">
    <property type="entry name" value="P-loop containing nucleotide triphosphate hydrolases"/>
    <property type="match status" value="1"/>
</dbReference>
<dbReference type="CDD" id="cd17873">
    <property type="entry name" value="FlhF"/>
    <property type="match status" value="1"/>
</dbReference>
<evidence type="ECO:0000256" key="5">
    <source>
        <dbReference type="ARBA" id="ARBA00022475"/>
    </source>
</evidence>
<dbReference type="RefSeq" id="WP_031545700.1">
    <property type="nucleotide sequence ID" value="NZ_JANSWH010000099.1"/>
</dbReference>
<dbReference type="SMART" id="SM00382">
    <property type="entry name" value="AAA"/>
    <property type="match status" value="1"/>
</dbReference>
<organism evidence="16 17">
    <name type="scientific">Agathobacter ruminis</name>
    <dbReference type="NCBI Taxonomy" id="1712665"/>
    <lineage>
        <taxon>Bacteria</taxon>
        <taxon>Bacillati</taxon>
        <taxon>Bacillota</taxon>
        <taxon>Clostridia</taxon>
        <taxon>Lachnospirales</taxon>
        <taxon>Lachnospiraceae</taxon>
        <taxon>Agathobacter</taxon>
    </lineage>
</organism>
<dbReference type="InterPro" id="IPR000897">
    <property type="entry name" value="SRP54_GTPase_dom"/>
</dbReference>
<evidence type="ECO:0000256" key="9">
    <source>
        <dbReference type="ARBA" id="ARBA00023134"/>
    </source>
</evidence>
<comment type="caution">
    <text evidence="16">The sequence shown here is derived from an EMBL/GenBank/DDBJ whole genome shotgun (WGS) entry which is preliminary data.</text>
</comment>
<dbReference type="GO" id="GO:0006614">
    <property type="term" value="P:SRP-dependent cotranslational protein targeting to membrane"/>
    <property type="evidence" value="ECO:0007669"/>
    <property type="project" value="UniProtKB-UniRule"/>
</dbReference>
<dbReference type="EMBL" id="PDYG01000012">
    <property type="protein sequence ID" value="PHU38247.1"/>
    <property type="molecule type" value="Genomic_DNA"/>
</dbReference>
<dbReference type="InterPro" id="IPR020006">
    <property type="entry name" value="FlhF"/>
</dbReference>
<keyword evidence="16" id="KW-0969">Cilium</keyword>
<evidence type="ECO:0000313" key="17">
    <source>
        <dbReference type="Proteomes" id="UP000224563"/>
    </source>
</evidence>
<protein>
    <recommendedName>
        <fullName evidence="3 13">Flagellar biosynthesis protein FlhF</fullName>
    </recommendedName>
</protein>
<keyword evidence="11" id="KW-1006">Bacterial flagellum protein export</keyword>
<dbReference type="SUPFAM" id="SSF52540">
    <property type="entry name" value="P-loop containing nucleoside triphosphate hydrolases"/>
    <property type="match status" value="2"/>
</dbReference>
<keyword evidence="16" id="KW-0282">Flagellum</keyword>
<evidence type="ECO:0000259" key="14">
    <source>
        <dbReference type="SMART" id="SM00382"/>
    </source>
</evidence>
<keyword evidence="16" id="KW-0966">Cell projection</keyword>
<evidence type="ECO:0000256" key="13">
    <source>
        <dbReference type="NCBIfam" id="TIGR03499"/>
    </source>
</evidence>
<evidence type="ECO:0000256" key="11">
    <source>
        <dbReference type="ARBA" id="ARBA00023225"/>
    </source>
</evidence>
<feature type="domain" description="SRP54-type proteins GTP-binding" evidence="15">
    <location>
        <begin position="224"/>
        <end position="418"/>
    </location>
</feature>
<gene>
    <name evidence="16" type="primary">flhF</name>
    <name evidence="16" type="ORF">CSX02_03440</name>
</gene>
<dbReference type="InterPro" id="IPR047040">
    <property type="entry name" value="FlhF__GTPase_dom"/>
</dbReference>
<reference evidence="16 17" key="2">
    <citation type="submission" date="2017-10" db="EMBL/GenBank/DDBJ databases">
        <authorList>
            <person name="Banno H."/>
            <person name="Chua N.-H."/>
        </authorList>
    </citation>
    <scope>NUCLEOTIDE SEQUENCE [LARGE SCALE GENOMIC DNA]</scope>
    <source>
        <strain evidence="16 17">JK623</strain>
    </source>
</reference>